<evidence type="ECO:0000256" key="8">
    <source>
        <dbReference type="ARBA" id="ARBA00022619"/>
    </source>
</evidence>
<keyword evidence="14 20" id="KW-0342">GTP-binding</keyword>
<keyword evidence="10 20" id="KW-0547">Nucleotide-binding</keyword>
<comment type="function">
    <text evidence="18 20">Catalyzes the conversion of GTP to 2,5-diamino-6-ribosylamino-4(3H)-pyrimidinone 5'-phosphate (DARP), formate and pyrophosphate.</text>
</comment>
<feature type="binding site" evidence="20">
    <location>
        <position position="375"/>
    </location>
    <ligand>
        <name>GTP</name>
        <dbReference type="ChEBI" id="CHEBI:37565"/>
    </ligand>
</feature>
<comment type="cofactor">
    <cofactor evidence="21">
        <name>Mg(2+)</name>
        <dbReference type="ChEBI" id="CHEBI:18420"/>
    </cofactor>
    <cofactor evidence="21">
        <name>Mn(2+)</name>
        <dbReference type="ChEBI" id="CHEBI:29035"/>
    </cofactor>
    <text evidence="21">Binds 2 divalent metal cations per subunit. Magnesium or manganese.</text>
</comment>
<dbReference type="GO" id="GO:0030145">
    <property type="term" value="F:manganese ion binding"/>
    <property type="evidence" value="ECO:0007669"/>
    <property type="project" value="UniProtKB-UniRule"/>
</dbReference>
<comment type="catalytic activity">
    <reaction evidence="19 20">
        <text>GTP + 4 H2O = 2,5-diamino-6-hydroxy-4-(5-phosphoribosylamino)-pyrimidine + formate + 2 phosphate + 3 H(+)</text>
        <dbReference type="Rhea" id="RHEA:23704"/>
        <dbReference type="ChEBI" id="CHEBI:15377"/>
        <dbReference type="ChEBI" id="CHEBI:15378"/>
        <dbReference type="ChEBI" id="CHEBI:15740"/>
        <dbReference type="ChEBI" id="CHEBI:37565"/>
        <dbReference type="ChEBI" id="CHEBI:43474"/>
        <dbReference type="ChEBI" id="CHEBI:58614"/>
        <dbReference type="EC" id="3.5.4.25"/>
    </reaction>
</comment>
<evidence type="ECO:0000256" key="15">
    <source>
        <dbReference type="ARBA" id="ARBA00023211"/>
    </source>
</evidence>
<dbReference type="InterPro" id="IPR000926">
    <property type="entry name" value="RibA"/>
</dbReference>
<comment type="cofactor">
    <cofactor evidence="20">
        <name>Zn(2+)</name>
        <dbReference type="ChEBI" id="CHEBI:29105"/>
    </cofactor>
    <text evidence="20">Binds 1 zinc ion per subunit.</text>
</comment>
<feature type="binding site" evidence="20">
    <location>
        <position position="380"/>
    </location>
    <ligand>
        <name>GTP</name>
        <dbReference type="ChEBI" id="CHEBI:37565"/>
    </ligand>
</feature>
<feature type="active site" description="Proton acceptor" evidence="20">
    <location>
        <position position="352"/>
    </location>
</feature>
<feature type="active site" description="Nucleophile" evidence="20">
    <location>
        <position position="354"/>
    </location>
</feature>
<evidence type="ECO:0000313" key="24">
    <source>
        <dbReference type="Proteomes" id="UP000597459"/>
    </source>
</evidence>
<evidence type="ECO:0000256" key="5">
    <source>
        <dbReference type="ARBA" id="ARBA00004904"/>
    </source>
</evidence>
<evidence type="ECO:0000256" key="14">
    <source>
        <dbReference type="ARBA" id="ARBA00023134"/>
    </source>
</evidence>
<keyword evidence="12 20" id="KW-0862">Zinc</keyword>
<comment type="subunit">
    <text evidence="21">Homodimer.</text>
</comment>
<evidence type="ECO:0000256" key="16">
    <source>
        <dbReference type="ARBA" id="ARBA00023239"/>
    </source>
</evidence>
<feature type="binding site" evidence="20">
    <location>
        <begin position="274"/>
        <end position="278"/>
    </location>
    <ligand>
        <name>GTP</name>
        <dbReference type="ChEBI" id="CHEBI:37565"/>
    </ligand>
</feature>
<dbReference type="SUPFAM" id="SSF55821">
    <property type="entry name" value="YrdC/RibB"/>
    <property type="match status" value="1"/>
</dbReference>
<dbReference type="GO" id="GO:0000287">
    <property type="term" value="F:magnesium ion binding"/>
    <property type="evidence" value="ECO:0007669"/>
    <property type="project" value="UniProtKB-UniRule"/>
</dbReference>
<feature type="site" description="Essential for catalytic activity" evidence="21">
    <location>
        <position position="125"/>
    </location>
</feature>
<dbReference type="InterPro" id="IPR000422">
    <property type="entry name" value="DHBP_synthase_RibB"/>
</dbReference>
<dbReference type="GO" id="GO:0003935">
    <property type="term" value="F:GTP cyclohydrolase II activity"/>
    <property type="evidence" value="ECO:0007669"/>
    <property type="project" value="UniProtKB-UniRule"/>
</dbReference>
<dbReference type="EC" id="3.5.4.25" evidence="20"/>
<comment type="similarity">
    <text evidence="21">Belongs to the DHBP synthase family.</text>
</comment>
<dbReference type="Gene3D" id="3.90.870.10">
    <property type="entry name" value="DHBP synthase"/>
    <property type="match status" value="1"/>
</dbReference>
<accession>A0A967B7A2</accession>
<evidence type="ECO:0000256" key="4">
    <source>
        <dbReference type="ARBA" id="ARBA00004853"/>
    </source>
</evidence>
<feature type="binding site" evidence="20">
    <location>
        <position position="279"/>
    </location>
    <ligand>
        <name>Zn(2+)</name>
        <dbReference type="ChEBI" id="CHEBI:29105"/>
        <note>catalytic</note>
    </ligand>
</feature>
<dbReference type="NCBIfam" id="TIGR00506">
    <property type="entry name" value="ribB"/>
    <property type="match status" value="1"/>
</dbReference>
<evidence type="ECO:0000256" key="3">
    <source>
        <dbReference type="ARBA" id="ARBA00002284"/>
    </source>
</evidence>
<evidence type="ECO:0000256" key="18">
    <source>
        <dbReference type="ARBA" id="ARBA00043932"/>
    </source>
</evidence>
<sequence length="434" mass="46296">MPLPLKRAVEAIRDGRMVIMVDDEDRENEGDLVMAAEFMTPEAMNFMVTHGRGLVCLPLTAECVERLGLPMMVKNNTAPRGTAFTVSIEARDGVTTGISAHDRARTVQAAVAPDATAADLVSPGHVFPLRAAPGGVVERNGHTEGSIDIARLAGCAPSAVICEIMSKDGTMARRPELEVFAREHDLPIVSIAELVEWVRAYGLDPVVGKTVQAAVAQTAPAAGAVVAELAEASLPSVYGGEDLVVHAFRDEKGVEHVALVKGNPTAKEAVPLVRMHSECVTGDALGSMRCDCGDQLHTALRRIGEAESGVLLYVRGHEGRGIGLGNKIRAYALQDQGLDTIDANHHLGFATDERDWAAAGAILRDLGITTLDLMTNNPAKVQALETQGFTVRARVGVEITPNRFNRAYLEAKRQRMGHALRADSVTPSSNKVTS</sequence>
<evidence type="ECO:0000256" key="9">
    <source>
        <dbReference type="ARBA" id="ARBA00022723"/>
    </source>
</evidence>
<feature type="binding site" evidence="20">
    <location>
        <position position="290"/>
    </location>
    <ligand>
        <name>Zn(2+)</name>
        <dbReference type="ChEBI" id="CHEBI:29105"/>
        <note>catalytic</note>
    </ligand>
</feature>
<comment type="similarity">
    <text evidence="20">Belongs to the GTP cyclohydrolase II family.</text>
</comment>
<dbReference type="HAMAP" id="MF_00179">
    <property type="entry name" value="RibA"/>
    <property type="match status" value="1"/>
</dbReference>
<feature type="binding site" evidence="21">
    <location>
        <position position="27"/>
    </location>
    <ligand>
        <name>Mg(2+)</name>
        <dbReference type="ChEBI" id="CHEBI:18420"/>
        <label>2</label>
    </ligand>
</feature>
<dbReference type="GO" id="GO:0005525">
    <property type="term" value="F:GTP binding"/>
    <property type="evidence" value="ECO:0007669"/>
    <property type="project" value="UniProtKB-KW"/>
</dbReference>
<feature type="binding site" evidence="21">
    <location>
        <begin position="139"/>
        <end position="143"/>
    </location>
    <ligand>
        <name>D-ribulose 5-phosphate</name>
        <dbReference type="ChEBI" id="CHEBI:58121"/>
    </ligand>
</feature>
<gene>
    <name evidence="21 23" type="primary">ribB</name>
    <name evidence="20" type="synonym">ribA</name>
    <name evidence="23" type="ORF">GOB87_10960</name>
</gene>
<keyword evidence="24" id="KW-1185">Reference proteome</keyword>
<feature type="domain" description="GTP cyclohydrolase II" evidence="22">
    <location>
        <begin position="230"/>
        <end position="395"/>
    </location>
</feature>
<evidence type="ECO:0000256" key="19">
    <source>
        <dbReference type="ARBA" id="ARBA00049295"/>
    </source>
</evidence>
<dbReference type="Proteomes" id="UP000597459">
    <property type="component" value="Unassembled WGS sequence"/>
</dbReference>
<evidence type="ECO:0000256" key="7">
    <source>
        <dbReference type="ARBA" id="ARBA00008976"/>
    </source>
</evidence>
<dbReference type="FunFam" id="3.90.870.10:FF:000001">
    <property type="entry name" value="Riboflavin biosynthesis protein RibBA"/>
    <property type="match status" value="1"/>
</dbReference>
<comment type="pathway">
    <text evidence="5 21">Cofactor biosynthesis; riboflavin biosynthesis; 2-hydroxy-3-oxobutyl phosphate from D-ribulose 5-phosphate: step 1/1.</text>
</comment>
<evidence type="ECO:0000256" key="12">
    <source>
        <dbReference type="ARBA" id="ARBA00022833"/>
    </source>
</evidence>
<feature type="binding site" evidence="21">
    <location>
        <position position="27"/>
    </location>
    <ligand>
        <name>Mg(2+)</name>
        <dbReference type="ChEBI" id="CHEBI:18420"/>
        <label>1</label>
    </ligand>
</feature>
<keyword evidence="17" id="KW-0511">Multifunctional enzyme</keyword>
<evidence type="ECO:0000256" key="6">
    <source>
        <dbReference type="ARBA" id="ARBA00005520"/>
    </source>
</evidence>
<keyword evidence="11 20" id="KW-0378">Hydrolase</keyword>
<comment type="pathway">
    <text evidence="4 20">Cofactor biosynthesis; riboflavin biosynthesis; 5-amino-6-(D-ribitylamino)uracil from GTP: step 1/4.</text>
</comment>
<feature type="binding site" evidence="20">
    <location>
        <begin position="318"/>
        <end position="320"/>
    </location>
    <ligand>
        <name>GTP</name>
        <dbReference type="ChEBI" id="CHEBI:37565"/>
    </ligand>
</feature>
<evidence type="ECO:0000256" key="10">
    <source>
        <dbReference type="ARBA" id="ARBA00022741"/>
    </source>
</evidence>
<feature type="binding site" evidence="21">
    <location>
        <position position="142"/>
    </location>
    <ligand>
        <name>Mg(2+)</name>
        <dbReference type="ChEBI" id="CHEBI:18420"/>
        <label>2</label>
    </ligand>
</feature>
<evidence type="ECO:0000256" key="21">
    <source>
        <dbReference type="HAMAP-Rule" id="MF_00180"/>
    </source>
</evidence>
<dbReference type="EC" id="4.1.99.12" evidence="21"/>
<keyword evidence="15 21" id="KW-0464">Manganese</keyword>
<evidence type="ECO:0000256" key="13">
    <source>
        <dbReference type="ARBA" id="ARBA00022842"/>
    </source>
</evidence>
<proteinExistence type="inferred from homology"/>
<dbReference type="HAMAP" id="MF_00180">
    <property type="entry name" value="RibB"/>
    <property type="match status" value="1"/>
</dbReference>
<feature type="binding site" evidence="20">
    <location>
        <position position="295"/>
    </location>
    <ligand>
        <name>GTP</name>
        <dbReference type="ChEBI" id="CHEBI:37565"/>
    </ligand>
</feature>
<evidence type="ECO:0000259" key="22">
    <source>
        <dbReference type="Pfam" id="PF00925"/>
    </source>
</evidence>
<comment type="caution">
    <text evidence="23">The sequence shown here is derived from an EMBL/GenBank/DDBJ whole genome shotgun (WGS) entry which is preliminary data.</text>
</comment>
<name>A0A967B7A2_9PROT</name>
<dbReference type="GO" id="GO:0005829">
    <property type="term" value="C:cytosol"/>
    <property type="evidence" value="ECO:0007669"/>
    <property type="project" value="TreeGrafter"/>
</dbReference>
<keyword evidence="9 21" id="KW-0479">Metal-binding</keyword>
<dbReference type="InterPro" id="IPR017945">
    <property type="entry name" value="DHBP_synth_RibB-like_a/b_dom"/>
</dbReference>
<comment type="similarity">
    <text evidence="7">In the C-terminal section; belongs to the GTP cyclohydrolase II family.</text>
</comment>
<dbReference type="Gene3D" id="3.40.50.10990">
    <property type="entry name" value="GTP cyclohydrolase II"/>
    <property type="match status" value="1"/>
</dbReference>
<dbReference type="GO" id="GO:0009231">
    <property type="term" value="P:riboflavin biosynthetic process"/>
    <property type="evidence" value="ECO:0007669"/>
    <property type="project" value="UniProtKB-UniRule"/>
</dbReference>
<reference evidence="23" key="1">
    <citation type="submission" date="2019-11" db="EMBL/GenBank/DDBJ databases">
        <title>Description of new Acetobacter species.</title>
        <authorList>
            <person name="Cleenwerck I."/>
            <person name="Sombolestani A.S."/>
        </authorList>
    </citation>
    <scope>NUCLEOTIDE SEQUENCE</scope>
    <source>
        <strain evidence="23">LMG 1626</strain>
    </source>
</reference>
<feature type="binding site" evidence="20">
    <location>
        <position position="292"/>
    </location>
    <ligand>
        <name>Zn(2+)</name>
        <dbReference type="ChEBI" id="CHEBI:29105"/>
        <note>catalytic</note>
    </ligand>
</feature>
<comment type="function">
    <text evidence="3 21">Catalyzes the conversion of D-ribulose 5-phosphate to formate and 3,4-dihydroxy-2-butanone 4-phosphate.</text>
</comment>
<feature type="site" description="Essential for catalytic activity" evidence="21">
    <location>
        <position position="163"/>
    </location>
</feature>
<keyword evidence="13 21" id="KW-0460">Magnesium</keyword>
<dbReference type="InterPro" id="IPR036144">
    <property type="entry name" value="RibA-like_sf"/>
</dbReference>
<protein>
    <recommendedName>
        <fullName evidence="20 21">Multifunctional fusion protein</fullName>
    </recommendedName>
    <domain>
        <recommendedName>
            <fullName evidence="20">GTP cyclohydrolase-2</fullName>
            <ecNumber evidence="20">3.5.4.25</ecNumber>
        </recommendedName>
        <alternativeName>
            <fullName evidence="20">GTP cyclohydrolase II</fullName>
        </alternativeName>
    </domain>
    <domain>
        <recommendedName>
            <fullName evidence="21">3,4-dihydroxy-2-butanone 4-phosphate synthase</fullName>
            <shortName evidence="21">DHBP synthase</shortName>
            <ecNumber evidence="21">4.1.99.12</ecNumber>
        </recommendedName>
    </domain>
</protein>
<comment type="cofactor">
    <cofactor evidence="2">
        <name>Mn(2+)</name>
        <dbReference type="ChEBI" id="CHEBI:29035"/>
    </cofactor>
</comment>
<dbReference type="SUPFAM" id="SSF142695">
    <property type="entry name" value="RibA-like"/>
    <property type="match status" value="1"/>
</dbReference>
<dbReference type="RefSeq" id="WP_166316571.1">
    <property type="nucleotide sequence ID" value="NZ_WOTH01000023.1"/>
</dbReference>
<evidence type="ECO:0000256" key="20">
    <source>
        <dbReference type="HAMAP-Rule" id="MF_00179"/>
    </source>
</evidence>
<dbReference type="Pfam" id="PF00925">
    <property type="entry name" value="GTP_cyclohydro2"/>
    <property type="match status" value="1"/>
</dbReference>
<dbReference type="PIRSF" id="PIRSF001259">
    <property type="entry name" value="RibA"/>
    <property type="match status" value="1"/>
</dbReference>
<feature type="binding site" evidence="20">
    <location>
        <position position="340"/>
    </location>
    <ligand>
        <name>GTP</name>
        <dbReference type="ChEBI" id="CHEBI:37565"/>
    </ligand>
</feature>
<dbReference type="InterPro" id="IPR032677">
    <property type="entry name" value="GTP_cyclohydro_II"/>
</dbReference>
<evidence type="ECO:0000256" key="1">
    <source>
        <dbReference type="ARBA" id="ARBA00000141"/>
    </source>
</evidence>
<comment type="similarity">
    <text evidence="6">In the N-terminal section; belongs to the DHBP synthase family.</text>
</comment>
<comment type="catalytic activity">
    <reaction evidence="1 21">
        <text>D-ribulose 5-phosphate = (2S)-2-hydroxy-3-oxobutyl phosphate + formate + H(+)</text>
        <dbReference type="Rhea" id="RHEA:18457"/>
        <dbReference type="ChEBI" id="CHEBI:15378"/>
        <dbReference type="ChEBI" id="CHEBI:15740"/>
        <dbReference type="ChEBI" id="CHEBI:58121"/>
        <dbReference type="ChEBI" id="CHEBI:58830"/>
        <dbReference type="EC" id="4.1.99.12"/>
    </reaction>
</comment>
<evidence type="ECO:0000256" key="17">
    <source>
        <dbReference type="ARBA" id="ARBA00023268"/>
    </source>
</evidence>
<feature type="binding site" evidence="21">
    <location>
        <begin position="26"/>
        <end position="27"/>
    </location>
    <ligand>
        <name>D-ribulose 5-phosphate</name>
        <dbReference type="ChEBI" id="CHEBI:58121"/>
    </ligand>
</feature>
<dbReference type="Pfam" id="PF00926">
    <property type="entry name" value="DHBP_synthase"/>
    <property type="match status" value="1"/>
</dbReference>
<dbReference type="AlphaFoldDB" id="A0A967B7A2"/>
<evidence type="ECO:0000256" key="11">
    <source>
        <dbReference type="ARBA" id="ARBA00022801"/>
    </source>
</evidence>
<keyword evidence="8 21" id="KW-0686">Riboflavin biosynthesis</keyword>
<dbReference type="FunFam" id="3.40.50.10990:FF:000001">
    <property type="entry name" value="Riboflavin biosynthesis protein RibBA"/>
    <property type="match status" value="1"/>
</dbReference>
<dbReference type="PANTHER" id="PTHR21327:SF18">
    <property type="entry name" value="3,4-DIHYDROXY-2-BUTANONE 4-PHOSPHATE SYNTHASE"/>
    <property type="match status" value="1"/>
</dbReference>
<dbReference type="GO" id="GO:0008270">
    <property type="term" value="F:zinc ion binding"/>
    <property type="evidence" value="ECO:0007669"/>
    <property type="project" value="UniProtKB-UniRule"/>
</dbReference>
<dbReference type="PANTHER" id="PTHR21327">
    <property type="entry name" value="GTP CYCLOHYDROLASE II-RELATED"/>
    <property type="match status" value="1"/>
</dbReference>
<dbReference type="GO" id="GO:0008686">
    <property type="term" value="F:3,4-dihydroxy-2-butanone-4-phosphate synthase activity"/>
    <property type="evidence" value="ECO:0007669"/>
    <property type="project" value="UniProtKB-UniRule"/>
</dbReference>
<dbReference type="NCBIfam" id="TIGR00505">
    <property type="entry name" value="ribA"/>
    <property type="match status" value="1"/>
</dbReference>
<evidence type="ECO:0000256" key="2">
    <source>
        <dbReference type="ARBA" id="ARBA00001936"/>
    </source>
</evidence>
<dbReference type="EMBL" id="WOTH01000023">
    <property type="protein sequence ID" value="NHO54464.1"/>
    <property type="molecule type" value="Genomic_DNA"/>
</dbReference>
<dbReference type="CDD" id="cd00641">
    <property type="entry name" value="GTP_cyclohydro2"/>
    <property type="match status" value="1"/>
</dbReference>
<evidence type="ECO:0000313" key="23">
    <source>
        <dbReference type="EMBL" id="NHO54464.1"/>
    </source>
</evidence>
<organism evidence="23 24">
    <name type="scientific">Acetobacter estunensis</name>
    <dbReference type="NCBI Taxonomy" id="104097"/>
    <lineage>
        <taxon>Bacteria</taxon>
        <taxon>Pseudomonadati</taxon>
        <taxon>Pseudomonadota</taxon>
        <taxon>Alphaproteobacteria</taxon>
        <taxon>Acetobacterales</taxon>
        <taxon>Acetobacteraceae</taxon>
        <taxon>Acetobacter</taxon>
    </lineage>
</organism>
<keyword evidence="16 21" id="KW-0456">Lyase</keyword>
<feature type="binding site" evidence="21">
    <location>
        <position position="31"/>
    </location>
    <ligand>
        <name>D-ribulose 5-phosphate</name>
        <dbReference type="ChEBI" id="CHEBI:58121"/>
    </ligand>
</feature>
<dbReference type="NCBIfam" id="NF001591">
    <property type="entry name" value="PRK00393.1"/>
    <property type="match status" value="1"/>
</dbReference>